<organism evidence="1 2">
    <name type="scientific">Capsulimonas corticalis</name>
    <dbReference type="NCBI Taxonomy" id="2219043"/>
    <lineage>
        <taxon>Bacteria</taxon>
        <taxon>Bacillati</taxon>
        <taxon>Armatimonadota</taxon>
        <taxon>Armatimonadia</taxon>
        <taxon>Capsulimonadales</taxon>
        <taxon>Capsulimonadaceae</taxon>
        <taxon>Capsulimonas</taxon>
    </lineage>
</organism>
<reference evidence="1 2" key="1">
    <citation type="journal article" date="2019" name="Int. J. Syst. Evol. Microbiol.">
        <title>Capsulimonas corticalis gen. nov., sp. nov., an aerobic capsulated bacterium, of a novel bacterial order, Capsulimonadales ord. nov., of the class Armatimonadia of the phylum Armatimonadetes.</title>
        <authorList>
            <person name="Li J."/>
            <person name="Kudo C."/>
            <person name="Tonouchi A."/>
        </authorList>
    </citation>
    <scope>NUCLEOTIDE SEQUENCE [LARGE SCALE GENOMIC DNA]</scope>
    <source>
        <strain evidence="1 2">AX-7</strain>
    </source>
</reference>
<keyword evidence="2" id="KW-1185">Reference proteome</keyword>
<dbReference type="RefSeq" id="WP_119324195.1">
    <property type="nucleotide sequence ID" value="NZ_AP025739.1"/>
</dbReference>
<dbReference type="KEGG" id="ccot:CCAX7_17570"/>
<dbReference type="Proteomes" id="UP000287394">
    <property type="component" value="Chromosome"/>
</dbReference>
<sequence length="111" mass="12414">MLKRVANNIANTLLGAAAIIPIYFTLHYLLFDRLKPNPNYPKMQDDLGLVCISFHTLLFLVFLRVVVARSLFVDRFGGVRGHNLWCGVAIGLFVGWLLVFMLGTGTDGFLD</sequence>
<evidence type="ECO:0000313" key="1">
    <source>
        <dbReference type="EMBL" id="BDI29706.1"/>
    </source>
</evidence>
<protein>
    <submittedName>
        <fullName evidence="1">Uncharacterized protein</fullName>
    </submittedName>
</protein>
<gene>
    <name evidence="1" type="ORF">CCAX7_17570</name>
</gene>
<name>A0A402D3X1_9BACT</name>
<proteinExistence type="predicted"/>
<accession>A0A402D3X1</accession>
<evidence type="ECO:0000313" key="2">
    <source>
        <dbReference type="Proteomes" id="UP000287394"/>
    </source>
</evidence>
<dbReference type="AlphaFoldDB" id="A0A402D3X1"/>
<dbReference type="EMBL" id="AP025739">
    <property type="protein sequence ID" value="BDI29706.1"/>
    <property type="molecule type" value="Genomic_DNA"/>
</dbReference>